<feature type="domain" description="HTH araC/xylS-type" evidence="4">
    <location>
        <begin position="217"/>
        <end position="315"/>
    </location>
</feature>
<dbReference type="Gene3D" id="1.10.10.60">
    <property type="entry name" value="Homeodomain-like"/>
    <property type="match status" value="2"/>
</dbReference>
<dbReference type="RefSeq" id="WP_111514965.1">
    <property type="nucleotide sequence ID" value="NZ_QFYR01000002.1"/>
</dbReference>
<evidence type="ECO:0000313" key="5">
    <source>
        <dbReference type="EMBL" id="RAK52680.1"/>
    </source>
</evidence>
<dbReference type="InterPro" id="IPR009594">
    <property type="entry name" value="Tscrpt_reg_HTH_AraC_N"/>
</dbReference>
<gene>
    <name evidence="5" type="ORF">DJ018_10805</name>
</gene>
<dbReference type="AlphaFoldDB" id="A0A328ADG1"/>
<accession>A0A328ADG1</accession>
<evidence type="ECO:0000256" key="3">
    <source>
        <dbReference type="ARBA" id="ARBA00023163"/>
    </source>
</evidence>
<keyword evidence="2" id="KW-0238">DNA-binding</keyword>
<dbReference type="Pfam" id="PF06719">
    <property type="entry name" value="AraC_N"/>
    <property type="match status" value="1"/>
</dbReference>
<protein>
    <submittedName>
        <fullName evidence="5">AraC family transcriptional regulator</fullName>
    </submittedName>
</protein>
<organism evidence="5 6">
    <name type="scientific">Phenylobacterium deserti</name>
    <dbReference type="NCBI Taxonomy" id="1914756"/>
    <lineage>
        <taxon>Bacteria</taxon>
        <taxon>Pseudomonadati</taxon>
        <taxon>Pseudomonadota</taxon>
        <taxon>Alphaproteobacteria</taxon>
        <taxon>Caulobacterales</taxon>
        <taxon>Caulobacteraceae</taxon>
        <taxon>Phenylobacterium</taxon>
    </lineage>
</organism>
<proteinExistence type="predicted"/>
<dbReference type="OrthoDB" id="9802263at2"/>
<evidence type="ECO:0000259" key="4">
    <source>
        <dbReference type="PROSITE" id="PS01124"/>
    </source>
</evidence>
<keyword evidence="1" id="KW-0805">Transcription regulation</keyword>
<sequence length="327" mass="35941">MPEAAEFLPIPTTAVATAEPEKPGLGLLLSTVETYVSARGGGEGLFKTPMSGVHIIRSFEARMPNRQMYRPSLCVVLQGGKQIHFGEDTLNYGAMECLVVSMELPAAGRIIQASADEPFVGLTIDLDLGMVRETVQQLAPPATQPVAPSGACAFVVKVDGGLADGVQRLVRLAETPEAVPVLYPLIMREICYWLLSGQNGDMFRKLAMPETHAERVAKALRLLRDNFSRALRVEELADTAGMSPSSFHQHFKALTSMTPLQYQKQLRLLEARRLMVAETANVAQAAYEVGYESASQFSREYVRMFGVAPKRDVMNYRALLEQATRHV</sequence>
<dbReference type="Proteomes" id="UP000249725">
    <property type="component" value="Unassembled WGS sequence"/>
</dbReference>
<dbReference type="GO" id="GO:0043565">
    <property type="term" value="F:sequence-specific DNA binding"/>
    <property type="evidence" value="ECO:0007669"/>
    <property type="project" value="InterPro"/>
</dbReference>
<dbReference type="Pfam" id="PF12833">
    <property type="entry name" value="HTH_18"/>
    <property type="match status" value="1"/>
</dbReference>
<evidence type="ECO:0000256" key="1">
    <source>
        <dbReference type="ARBA" id="ARBA00023015"/>
    </source>
</evidence>
<dbReference type="PANTHER" id="PTHR43436:SF1">
    <property type="entry name" value="TRANSCRIPTIONAL REGULATORY PROTEIN"/>
    <property type="match status" value="1"/>
</dbReference>
<dbReference type="GO" id="GO:0003700">
    <property type="term" value="F:DNA-binding transcription factor activity"/>
    <property type="evidence" value="ECO:0007669"/>
    <property type="project" value="InterPro"/>
</dbReference>
<reference evidence="6" key="1">
    <citation type="submission" date="2018-05" db="EMBL/GenBank/DDBJ databases">
        <authorList>
            <person name="Li X."/>
        </authorList>
    </citation>
    <scope>NUCLEOTIDE SEQUENCE [LARGE SCALE GENOMIC DNA]</scope>
    <source>
        <strain evidence="6">YIM 73061</strain>
    </source>
</reference>
<dbReference type="InterPro" id="IPR018060">
    <property type="entry name" value="HTH_AraC"/>
</dbReference>
<evidence type="ECO:0000256" key="2">
    <source>
        <dbReference type="ARBA" id="ARBA00023125"/>
    </source>
</evidence>
<dbReference type="InterPro" id="IPR009057">
    <property type="entry name" value="Homeodomain-like_sf"/>
</dbReference>
<dbReference type="EMBL" id="QFYR01000002">
    <property type="protein sequence ID" value="RAK52680.1"/>
    <property type="molecule type" value="Genomic_DNA"/>
</dbReference>
<name>A0A328ADG1_9CAUL</name>
<comment type="caution">
    <text evidence="5">The sequence shown here is derived from an EMBL/GenBank/DDBJ whole genome shotgun (WGS) entry which is preliminary data.</text>
</comment>
<dbReference type="PROSITE" id="PS01124">
    <property type="entry name" value="HTH_ARAC_FAMILY_2"/>
    <property type="match status" value="1"/>
</dbReference>
<dbReference type="InterPro" id="IPR018062">
    <property type="entry name" value="HTH_AraC-typ_CS"/>
</dbReference>
<dbReference type="SMART" id="SM00342">
    <property type="entry name" value="HTH_ARAC"/>
    <property type="match status" value="1"/>
</dbReference>
<keyword evidence="3" id="KW-0804">Transcription</keyword>
<keyword evidence="6" id="KW-1185">Reference proteome</keyword>
<dbReference type="PANTHER" id="PTHR43436">
    <property type="entry name" value="ARAC-FAMILY TRANSCRIPTIONAL REGULATOR"/>
    <property type="match status" value="1"/>
</dbReference>
<dbReference type="SUPFAM" id="SSF46689">
    <property type="entry name" value="Homeodomain-like"/>
    <property type="match status" value="2"/>
</dbReference>
<evidence type="ECO:0000313" key="6">
    <source>
        <dbReference type="Proteomes" id="UP000249725"/>
    </source>
</evidence>
<dbReference type="PROSITE" id="PS00041">
    <property type="entry name" value="HTH_ARAC_FAMILY_1"/>
    <property type="match status" value="1"/>
</dbReference>